<sequence length="117" mass="12630">MQRIYPITEEACRCHCGKPVLIYLADGSEVYGMLSRVENGKLVLNEPETAAEASGKSVTTSQRKSSARSGKKTRGRYPTVQTSAFGAFPGPFFPPFGLLGPVLAFDLAFIAALFLLI</sequence>
<keyword evidence="2" id="KW-0812">Transmembrane</keyword>
<dbReference type="EMBL" id="JBHLWN010000085">
    <property type="protein sequence ID" value="MFC0215213.1"/>
    <property type="molecule type" value="Genomic_DNA"/>
</dbReference>
<accession>A0ABV6DRE0</accession>
<feature type="region of interest" description="Disordered" evidence="1">
    <location>
        <begin position="48"/>
        <end position="77"/>
    </location>
</feature>
<organism evidence="3 4">
    <name type="scientific">Paenibacillus chartarius</name>
    <dbReference type="NCBI Taxonomy" id="747481"/>
    <lineage>
        <taxon>Bacteria</taxon>
        <taxon>Bacillati</taxon>
        <taxon>Bacillota</taxon>
        <taxon>Bacilli</taxon>
        <taxon>Bacillales</taxon>
        <taxon>Paenibacillaceae</taxon>
        <taxon>Paenibacillus</taxon>
    </lineage>
</organism>
<name>A0ABV6DRE0_9BACL</name>
<protein>
    <submittedName>
        <fullName evidence="3">Uncharacterized protein</fullName>
    </submittedName>
</protein>
<comment type="caution">
    <text evidence="3">The sequence shown here is derived from an EMBL/GenBank/DDBJ whole genome shotgun (WGS) entry which is preliminary data.</text>
</comment>
<dbReference type="Proteomes" id="UP001589776">
    <property type="component" value="Unassembled WGS sequence"/>
</dbReference>
<feature type="compositionally biased region" description="Basic residues" evidence="1">
    <location>
        <begin position="65"/>
        <end position="75"/>
    </location>
</feature>
<evidence type="ECO:0000313" key="4">
    <source>
        <dbReference type="Proteomes" id="UP001589776"/>
    </source>
</evidence>
<evidence type="ECO:0000256" key="2">
    <source>
        <dbReference type="SAM" id="Phobius"/>
    </source>
</evidence>
<keyword evidence="4" id="KW-1185">Reference proteome</keyword>
<evidence type="ECO:0000313" key="3">
    <source>
        <dbReference type="EMBL" id="MFC0215213.1"/>
    </source>
</evidence>
<reference evidence="3 4" key="1">
    <citation type="submission" date="2024-09" db="EMBL/GenBank/DDBJ databases">
        <authorList>
            <person name="Sun Q."/>
            <person name="Mori K."/>
        </authorList>
    </citation>
    <scope>NUCLEOTIDE SEQUENCE [LARGE SCALE GENOMIC DNA]</scope>
    <source>
        <strain evidence="3 4">CCM 7759</strain>
    </source>
</reference>
<proteinExistence type="predicted"/>
<keyword evidence="2" id="KW-1133">Transmembrane helix</keyword>
<gene>
    <name evidence="3" type="ORF">ACFFK0_22735</name>
</gene>
<evidence type="ECO:0000256" key="1">
    <source>
        <dbReference type="SAM" id="MobiDB-lite"/>
    </source>
</evidence>
<feature type="transmembrane region" description="Helical" evidence="2">
    <location>
        <begin position="96"/>
        <end position="116"/>
    </location>
</feature>
<dbReference type="RefSeq" id="WP_377472659.1">
    <property type="nucleotide sequence ID" value="NZ_JBHLWN010000085.1"/>
</dbReference>
<keyword evidence="2" id="KW-0472">Membrane</keyword>